<evidence type="ECO:0000256" key="1">
    <source>
        <dbReference type="SAM" id="MobiDB-lite"/>
    </source>
</evidence>
<dbReference type="Proteomes" id="UP000662466">
    <property type="component" value="Unassembled WGS sequence"/>
</dbReference>
<evidence type="ECO:0000313" key="4">
    <source>
        <dbReference type="Proteomes" id="UP000630445"/>
    </source>
</evidence>
<protein>
    <submittedName>
        <fullName evidence="3">Uncharacterized protein</fullName>
    </submittedName>
</protein>
<gene>
    <name evidence="2" type="ORF">CNMCM5793_008466</name>
    <name evidence="3" type="ORF">CNMCM6106_008764</name>
</gene>
<feature type="region of interest" description="Disordered" evidence="1">
    <location>
        <begin position="415"/>
        <end position="435"/>
    </location>
</feature>
<dbReference type="EMBL" id="JACBAD010002058">
    <property type="protein sequence ID" value="KAF7118837.1"/>
    <property type="molecule type" value="Genomic_DNA"/>
</dbReference>
<name>A0A8H6PUX8_9EURO</name>
<evidence type="ECO:0000313" key="3">
    <source>
        <dbReference type="EMBL" id="KAF7161565.1"/>
    </source>
</evidence>
<sequence length="849" mass="96663">MEEEHDTSVSHLQNSTVSQELPLEMQARICGEYEKIQGGINKRKEEEEILRGRLRRQRENAHDFSKLMAEVLETKMEKFAQTAKRRLQRSTDLIEATSKWTPMQGQHAAKTLVSAMSNVASKSYAIPEDMQRKITPILDKVHTSYRARIAGIANLRIPEIEETTKKALTGAFELFYDVTQKLDNHVESEMKAIEKFKTLADESISSKDKDRWLVIVRNAKEAKGKGNLDEGVDLAKWVNAEADLLKSAIDSDGDERPLPELAIECLEKTRECLRRAEVNQAKALETLQEIETGWSKDLAAREQKRASDECDIARDAIGKIQTHHSFNDAELARNTFKAAERLFEDTKTALKKCCGPAERFREIAHTFTDVTDRAKSATKCAEAVLGRRDSGQPNKVRQTDFDVDMQTNVAATPVEQPAGHQSVLQNNSTREPGRTMTRTKTKHIYVYIIKSSNAVWEKEHHYIGPGQALEKGRQLSRRGKLWVLNQELTKLGLVNAAGFLETIVEGQKIFFLAAEQALTICLKRPKSVRKNAVMADFRFGPKTDRDREQVVYRTYICQISRFLDAHGIPNVLWGKLVMNMLLIPLVIDGICIVIPDAHIDKARDLLLAAGCPPCQAGSHCPFYHPYASRAIPYAHFNLVDRGPLDFYKPEIFGENPREWYTLELFKKSDVLWGAPEIPLGPPTPNDPDYWTVTDDRLPEVAIEYQLGRIVDADYPVKIPSPARFAESLTLLYFRDNFPEETARGNHWDSLLVDMKVVLKKHRLCELEDLPSRTRSWFKFLDKPPGKRTQGHVGEKFAAAMRKAGEVPERSPWPSAVLGLPGWREELKRWEEEEEEMRKKEEQVKEEQTA</sequence>
<comment type="caution">
    <text evidence="3">The sequence shown here is derived from an EMBL/GenBank/DDBJ whole genome shotgun (WGS) entry which is preliminary data.</text>
</comment>
<dbReference type="Proteomes" id="UP000630445">
    <property type="component" value="Unassembled WGS sequence"/>
</dbReference>
<dbReference type="OrthoDB" id="4499271at2759"/>
<accession>A0A8H6PUX8</accession>
<reference evidence="3" key="1">
    <citation type="submission" date="2020-06" db="EMBL/GenBank/DDBJ databases">
        <title>Draft genome sequences of strains closely related to Aspergillus parafelis and Aspergillus hiratsukae.</title>
        <authorList>
            <person name="Dos Santos R.A.C."/>
            <person name="Rivero-Menendez O."/>
            <person name="Steenwyk J.L."/>
            <person name="Mead M.E."/>
            <person name="Goldman G.H."/>
            <person name="Alastruey-Izquierdo A."/>
            <person name="Rokas A."/>
        </authorList>
    </citation>
    <scope>NUCLEOTIDE SEQUENCE</scope>
    <source>
        <strain evidence="2">CNM-CM5793</strain>
        <strain evidence="3">CNM-CM6106</strain>
    </source>
</reference>
<dbReference type="AlphaFoldDB" id="A0A8H6PUX8"/>
<evidence type="ECO:0000313" key="5">
    <source>
        <dbReference type="Proteomes" id="UP000662466"/>
    </source>
</evidence>
<feature type="region of interest" description="Disordered" evidence="1">
    <location>
        <begin position="830"/>
        <end position="849"/>
    </location>
</feature>
<evidence type="ECO:0000313" key="2">
    <source>
        <dbReference type="EMBL" id="KAF7118837.1"/>
    </source>
</evidence>
<dbReference type="EMBL" id="JACBAF010002244">
    <property type="protein sequence ID" value="KAF7161565.1"/>
    <property type="molecule type" value="Genomic_DNA"/>
</dbReference>
<proteinExistence type="predicted"/>
<keyword evidence="4" id="KW-1185">Reference proteome</keyword>
<organism evidence="3 5">
    <name type="scientific">Aspergillus hiratsukae</name>
    <dbReference type="NCBI Taxonomy" id="1194566"/>
    <lineage>
        <taxon>Eukaryota</taxon>
        <taxon>Fungi</taxon>
        <taxon>Dikarya</taxon>
        <taxon>Ascomycota</taxon>
        <taxon>Pezizomycotina</taxon>
        <taxon>Eurotiomycetes</taxon>
        <taxon>Eurotiomycetidae</taxon>
        <taxon>Eurotiales</taxon>
        <taxon>Aspergillaceae</taxon>
        <taxon>Aspergillus</taxon>
        <taxon>Aspergillus subgen. Fumigati</taxon>
    </lineage>
</organism>